<dbReference type="GeneID" id="92661075"/>
<keyword evidence="2" id="KW-0575">Peroxidase</keyword>
<keyword evidence="2" id="KW-0560">Oxidoreductase</keyword>
<evidence type="ECO:0000313" key="2">
    <source>
        <dbReference type="EMBL" id="KPM58369.1"/>
    </source>
</evidence>
<dbReference type="PANTHER" id="PTHR35446:SF3">
    <property type="entry name" value="CMD DOMAIN-CONTAINING PROTEIN"/>
    <property type="match status" value="1"/>
</dbReference>
<comment type="caution">
    <text evidence="2">The sequence shown here is derived from an EMBL/GenBank/DDBJ whole genome shotgun (WGS) entry which is preliminary data.</text>
</comment>
<protein>
    <submittedName>
        <fullName evidence="2">Alkylhydroperoxidase</fullName>
    </submittedName>
</protein>
<dbReference type="Pfam" id="PF02627">
    <property type="entry name" value="CMD"/>
    <property type="match status" value="1"/>
</dbReference>
<dbReference type="OrthoDB" id="9808310at2"/>
<reference evidence="2 3" key="1">
    <citation type="submission" date="2015-10" db="EMBL/GenBank/DDBJ databases">
        <title>Pseudomonas putida clinical strains.</title>
        <authorList>
            <person name="Molina L."/>
            <person name="Udaondo Z."/>
        </authorList>
    </citation>
    <scope>NUCLEOTIDE SEQUENCE [LARGE SCALE GENOMIC DNA]</scope>
    <source>
        <strain evidence="2 3">HB13667</strain>
    </source>
</reference>
<organism evidence="2 3">
    <name type="scientific">Pseudomonas putida</name>
    <name type="common">Arthrobacter siderocapsulatus</name>
    <dbReference type="NCBI Taxonomy" id="303"/>
    <lineage>
        <taxon>Bacteria</taxon>
        <taxon>Pseudomonadati</taxon>
        <taxon>Pseudomonadota</taxon>
        <taxon>Gammaproteobacteria</taxon>
        <taxon>Pseudomonadales</taxon>
        <taxon>Pseudomonadaceae</taxon>
        <taxon>Pseudomonas</taxon>
    </lineage>
</organism>
<dbReference type="InterPro" id="IPR004675">
    <property type="entry name" value="AhpD_core"/>
</dbReference>
<evidence type="ECO:0000313" key="3">
    <source>
        <dbReference type="Proteomes" id="UP000050437"/>
    </source>
</evidence>
<dbReference type="InterPro" id="IPR010195">
    <property type="entry name" value="Uncharacterised_peroxidase-rel"/>
</dbReference>
<dbReference type="Gene3D" id="1.20.1290.10">
    <property type="entry name" value="AhpD-like"/>
    <property type="match status" value="1"/>
</dbReference>
<dbReference type="GO" id="GO:0051920">
    <property type="term" value="F:peroxiredoxin activity"/>
    <property type="evidence" value="ECO:0007669"/>
    <property type="project" value="InterPro"/>
</dbReference>
<gene>
    <name evidence="2" type="ORF">HB13667_28380</name>
</gene>
<dbReference type="PATRIC" id="fig|303.167.peg.2630"/>
<dbReference type="NCBIfam" id="TIGR00778">
    <property type="entry name" value="ahpD_dom"/>
    <property type="match status" value="1"/>
</dbReference>
<dbReference type="Proteomes" id="UP000050437">
    <property type="component" value="Unassembled WGS sequence"/>
</dbReference>
<dbReference type="InterPro" id="IPR003779">
    <property type="entry name" value="CMD-like"/>
</dbReference>
<dbReference type="InterPro" id="IPR029032">
    <property type="entry name" value="AhpD-like"/>
</dbReference>
<dbReference type="SUPFAM" id="SSF69118">
    <property type="entry name" value="AhpD-like"/>
    <property type="match status" value="1"/>
</dbReference>
<accession>A0A059UVM0</accession>
<dbReference type="KEGG" id="ppud:DW66_2525"/>
<evidence type="ECO:0000259" key="1">
    <source>
        <dbReference type="Pfam" id="PF02627"/>
    </source>
</evidence>
<dbReference type="RefSeq" id="WP_013972212.1">
    <property type="nucleotide sequence ID" value="NZ_CP007620.1"/>
</dbReference>
<feature type="domain" description="Carboxymuconolactone decarboxylase-like" evidence="1">
    <location>
        <begin position="41"/>
        <end position="105"/>
    </location>
</feature>
<sequence length="172" mass="17676">MTRIAALSLDQAPAGSRTALEGIQKGLGFIPNAFKTLAHSPAALNGYLGLAQALGKSSLSAAEREVVALATSEINGCDYCLAAHSFFGAKAGLSDEAISQARSGTLSAVAALAHQITESRGQLNDDQVAAAREAGLSDGKIVEVVAQVTLLTLTNYLNNIATTDIDFPPLAH</sequence>
<name>A0A059UVM0_PSEPU</name>
<proteinExistence type="predicted"/>
<dbReference type="AlphaFoldDB" id="A0A059UVM0"/>
<dbReference type="EMBL" id="LKKS01000139">
    <property type="protein sequence ID" value="KPM58369.1"/>
    <property type="molecule type" value="Genomic_DNA"/>
</dbReference>
<dbReference type="PANTHER" id="PTHR35446">
    <property type="entry name" value="SI:CH211-175M2.5"/>
    <property type="match status" value="1"/>
</dbReference>
<dbReference type="NCBIfam" id="TIGR01926">
    <property type="entry name" value="peroxid_rel"/>
    <property type="match status" value="1"/>
</dbReference>